<evidence type="ECO:0000313" key="1">
    <source>
        <dbReference type="EMBL" id="ADV47071.1"/>
    </source>
</evidence>
<dbReference type="Pfam" id="PF05930">
    <property type="entry name" value="Phage_AlpA"/>
    <property type="match status" value="1"/>
</dbReference>
<dbReference type="SUPFAM" id="SSF46955">
    <property type="entry name" value="Putative DNA-binding domain"/>
    <property type="match status" value="1"/>
</dbReference>
<gene>
    <name evidence="1" type="ordered locus">Nitsa_1826</name>
</gene>
<dbReference type="KEGG" id="nsa:Nitsa_1826"/>
<dbReference type="eggNOG" id="COG3311">
    <property type="taxonomic scope" value="Bacteria"/>
</dbReference>
<proteinExistence type="predicted"/>
<sequence>MSLEYMGRVDRLLNIKQVSEKTSLGQTKIYEMIKLNEFPPPVKLGRSRRWRESDIDRWIASLPLAV</sequence>
<dbReference type="PANTHER" id="PTHR36154:SF1">
    <property type="entry name" value="DNA-BINDING TRANSCRIPTIONAL ACTIVATOR ALPA"/>
    <property type="match status" value="1"/>
</dbReference>
<dbReference type="PANTHER" id="PTHR36154">
    <property type="entry name" value="DNA-BINDING TRANSCRIPTIONAL ACTIVATOR ALPA"/>
    <property type="match status" value="1"/>
</dbReference>
<dbReference type="Proteomes" id="UP000008633">
    <property type="component" value="Chromosome"/>
</dbReference>
<dbReference type="EMBL" id="CP002452">
    <property type="protein sequence ID" value="ADV47071.1"/>
    <property type="molecule type" value="Genomic_DNA"/>
</dbReference>
<evidence type="ECO:0000313" key="2">
    <source>
        <dbReference type="Proteomes" id="UP000008633"/>
    </source>
</evidence>
<keyword evidence="2" id="KW-1185">Reference proteome</keyword>
<dbReference type="InterPro" id="IPR009061">
    <property type="entry name" value="DNA-bd_dom_put_sf"/>
</dbReference>
<dbReference type="InterPro" id="IPR052931">
    <property type="entry name" value="Prophage_regulatory_activator"/>
</dbReference>
<dbReference type="Gene3D" id="1.10.238.160">
    <property type="match status" value="1"/>
</dbReference>
<dbReference type="HOGENOM" id="CLU_140176_15_4_7"/>
<accession>E6X1T0</accession>
<dbReference type="InterPro" id="IPR010260">
    <property type="entry name" value="AlpA"/>
</dbReference>
<reference evidence="2" key="2">
    <citation type="submission" date="2011-01" db="EMBL/GenBank/DDBJ databases">
        <title>The complete genome of Nitratifractor salsuginis DSM 16511.</title>
        <authorList>
            <consortium name="US DOE Joint Genome Institute (JGI-PGF)"/>
            <person name="Lucas S."/>
            <person name="Copeland A."/>
            <person name="Lapidus A."/>
            <person name="Bruce D."/>
            <person name="Goodwin L."/>
            <person name="Pitluck S."/>
            <person name="Kyrpides N."/>
            <person name="Mavromatis K."/>
            <person name="Ivanova N."/>
            <person name="Mikhailova N."/>
            <person name="Zeytun A."/>
            <person name="Detter J.C."/>
            <person name="Tapia R."/>
            <person name="Han C."/>
            <person name="Land M."/>
            <person name="Hauser L."/>
            <person name="Markowitz V."/>
            <person name="Cheng J.-F."/>
            <person name="Hugenholtz P."/>
            <person name="Woyke T."/>
            <person name="Wu D."/>
            <person name="Tindall B."/>
            <person name="Schuetze A."/>
            <person name="Brambilla E."/>
            <person name="Klenk H.-P."/>
            <person name="Eisen J.A."/>
        </authorList>
    </citation>
    <scope>NUCLEOTIDE SEQUENCE [LARGE SCALE GENOMIC DNA]</scope>
    <source>
        <strain evidence="2">DSM 16511 / JCM 12458 / E9I37-1</strain>
    </source>
</reference>
<name>E6X1T0_NITSE</name>
<protein>
    <submittedName>
        <fullName evidence="1">Prophage CP4-57 regulatory</fullName>
    </submittedName>
</protein>
<dbReference type="RefSeq" id="WP_013554756.1">
    <property type="nucleotide sequence ID" value="NC_014935.1"/>
</dbReference>
<dbReference type="AlphaFoldDB" id="E6X1T0"/>
<dbReference type="OrthoDB" id="8455288at2"/>
<organism evidence="1 2">
    <name type="scientific">Nitratifractor salsuginis (strain DSM 16511 / JCM 12458 / E9I37-1)</name>
    <dbReference type="NCBI Taxonomy" id="749222"/>
    <lineage>
        <taxon>Bacteria</taxon>
        <taxon>Pseudomonadati</taxon>
        <taxon>Campylobacterota</taxon>
        <taxon>Epsilonproteobacteria</taxon>
        <taxon>Campylobacterales</taxon>
        <taxon>Sulfurovaceae</taxon>
        <taxon>Nitratifractor</taxon>
    </lineage>
</organism>
<reference evidence="1 2" key="1">
    <citation type="journal article" date="2011" name="Stand. Genomic Sci.">
        <title>Complete genome sequence of Nitratifractor salsuginis type strain (E9I37-1).</title>
        <authorList>
            <person name="Anderson I."/>
            <person name="Sikorski J."/>
            <person name="Zeytun A."/>
            <person name="Nolan M."/>
            <person name="Lapidus A."/>
            <person name="Lucas S."/>
            <person name="Hammon N."/>
            <person name="Deshpande S."/>
            <person name="Cheng J.F."/>
            <person name="Tapia R."/>
            <person name="Han C."/>
            <person name="Goodwin L."/>
            <person name="Pitluck S."/>
            <person name="Liolios K."/>
            <person name="Pagani I."/>
            <person name="Ivanova N."/>
            <person name="Huntemann M."/>
            <person name="Mavromatis K."/>
            <person name="Ovchinikova G."/>
            <person name="Pati A."/>
            <person name="Chen A."/>
            <person name="Palaniappan K."/>
            <person name="Land M."/>
            <person name="Hauser L."/>
            <person name="Brambilla E.M."/>
            <person name="Ngatchou-Djao O.D."/>
            <person name="Rohde M."/>
            <person name="Tindall B.J."/>
            <person name="Goker M."/>
            <person name="Detter J.C."/>
            <person name="Woyke T."/>
            <person name="Bristow J."/>
            <person name="Eisen J.A."/>
            <person name="Markowitz V."/>
            <person name="Hugenholtz P."/>
            <person name="Klenk H.P."/>
            <person name="Kyrpides N.C."/>
        </authorList>
    </citation>
    <scope>NUCLEOTIDE SEQUENCE [LARGE SCALE GENOMIC DNA]</scope>
    <source>
        <strain evidence="2">DSM 16511 / JCM 12458 / E9I37-1</strain>
    </source>
</reference>
<dbReference type="STRING" id="749222.Nitsa_1826"/>